<evidence type="ECO:0000313" key="3">
    <source>
        <dbReference type="Proteomes" id="UP000887566"/>
    </source>
</evidence>
<reference evidence="4" key="1">
    <citation type="submission" date="2022-11" db="UniProtKB">
        <authorList>
            <consortium name="WormBaseParasite"/>
        </authorList>
    </citation>
    <scope>IDENTIFICATION</scope>
</reference>
<keyword evidence="2" id="KW-1133">Transmembrane helix</keyword>
<feature type="region of interest" description="Disordered" evidence="1">
    <location>
        <begin position="260"/>
        <end position="306"/>
    </location>
</feature>
<evidence type="ECO:0000313" key="4">
    <source>
        <dbReference type="WBParaSite" id="PSAMB.scaffold624size45368.g7802.t1"/>
    </source>
</evidence>
<dbReference type="Proteomes" id="UP000887566">
    <property type="component" value="Unplaced"/>
</dbReference>
<organism evidence="3 4">
    <name type="scientific">Plectus sambesii</name>
    <dbReference type="NCBI Taxonomy" id="2011161"/>
    <lineage>
        <taxon>Eukaryota</taxon>
        <taxon>Metazoa</taxon>
        <taxon>Ecdysozoa</taxon>
        <taxon>Nematoda</taxon>
        <taxon>Chromadorea</taxon>
        <taxon>Plectida</taxon>
        <taxon>Plectina</taxon>
        <taxon>Plectoidea</taxon>
        <taxon>Plectidae</taxon>
        <taxon>Plectus</taxon>
    </lineage>
</organism>
<feature type="transmembrane region" description="Helical" evidence="2">
    <location>
        <begin position="93"/>
        <end position="115"/>
    </location>
</feature>
<feature type="compositionally biased region" description="Polar residues" evidence="1">
    <location>
        <begin position="260"/>
        <end position="277"/>
    </location>
</feature>
<feature type="transmembrane region" description="Helical" evidence="2">
    <location>
        <begin position="30"/>
        <end position="52"/>
    </location>
</feature>
<evidence type="ECO:0000256" key="1">
    <source>
        <dbReference type="SAM" id="MobiDB-lite"/>
    </source>
</evidence>
<feature type="transmembrane region" description="Helical" evidence="2">
    <location>
        <begin position="64"/>
        <end position="81"/>
    </location>
</feature>
<dbReference type="AlphaFoldDB" id="A0A914X372"/>
<accession>A0A914X372</accession>
<proteinExistence type="predicted"/>
<feature type="compositionally biased region" description="Low complexity" evidence="1">
    <location>
        <begin position="288"/>
        <end position="297"/>
    </location>
</feature>
<dbReference type="PANTHER" id="PTHR34851:SF5">
    <property type="entry name" value="MARVEL DOMAIN-CONTAINING PROTEIN"/>
    <property type="match status" value="1"/>
</dbReference>
<name>A0A914X372_9BILA</name>
<evidence type="ECO:0000256" key="2">
    <source>
        <dbReference type="SAM" id="Phobius"/>
    </source>
</evidence>
<keyword evidence="3" id="KW-1185">Reference proteome</keyword>
<keyword evidence="2" id="KW-0472">Membrane</keyword>
<sequence>MASSTVQWDANSPQYKCCCHIFHVTMGARILAIVEIVCIGLTLLSDIIRLAAFDGSSVSFTLNVIWVVFFCVVIALLFQAIKTQNALLALPHLIFQIVSIIFYILLLTFAIIALASGSTWAMAAVGLSIDDSFYCPNMAQQEPCNKINGYIDWDSRLAGCVVLIVSFSLLISFELWVFMIVRNLYRYLRDKAEFAPNVASGAPYDGSISRSQSFHIHRIYTIPRRNDAVGPPPEYHAEMQNYPIVNSHAASQLPFLNLPTSPTTTTVEQKEMLSTSVESKDETKKNRSSSVLSSTSVPRKTDSNEQ</sequence>
<dbReference type="InterPro" id="IPR056709">
    <property type="entry name" value="DUF7807"/>
</dbReference>
<feature type="transmembrane region" description="Helical" evidence="2">
    <location>
        <begin position="156"/>
        <end position="181"/>
    </location>
</feature>
<dbReference type="WBParaSite" id="PSAMB.scaffold624size45368.g7802.t1">
    <property type="protein sequence ID" value="PSAMB.scaffold624size45368.g7802.t1"/>
    <property type="gene ID" value="PSAMB.scaffold624size45368.g7802"/>
</dbReference>
<dbReference type="Pfam" id="PF25093">
    <property type="entry name" value="DUF7807"/>
    <property type="match status" value="1"/>
</dbReference>
<dbReference type="PANTHER" id="PTHR34851">
    <property type="entry name" value="PROTEIN CBG05235-RELATED"/>
    <property type="match status" value="1"/>
</dbReference>
<keyword evidence="2" id="KW-0812">Transmembrane</keyword>
<protein>
    <submittedName>
        <fullName evidence="4">MARVEL domain-containing protein</fullName>
    </submittedName>
</protein>